<dbReference type="Proteomes" id="UP000253383">
    <property type="component" value="Unassembled WGS sequence"/>
</dbReference>
<feature type="domain" description="Mur ligase C-terminal" evidence="9">
    <location>
        <begin position="312"/>
        <end position="425"/>
    </location>
</feature>
<dbReference type="Gene3D" id="3.40.50.720">
    <property type="entry name" value="NAD(P)-binding Rossmann-like Domain"/>
    <property type="match status" value="1"/>
</dbReference>
<keyword evidence="3 7" id="KW-0963">Cytoplasm</keyword>
<dbReference type="GO" id="GO:0051301">
    <property type="term" value="P:cell division"/>
    <property type="evidence" value="ECO:0007669"/>
    <property type="project" value="UniProtKB-KW"/>
</dbReference>
<dbReference type="AlphaFoldDB" id="A0A368JPC1"/>
<comment type="pathway">
    <text evidence="2 7 8">Cell wall biogenesis; peptidoglycan biosynthesis.</text>
</comment>
<dbReference type="Gene3D" id="3.40.1190.10">
    <property type="entry name" value="Mur-like, catalytic domain"/>
    <property type="match status" value="1"/>
</dbReference>
<keyword evidence="7 8" id="KW-0961">Cell wall biogenesis/degradation</keyword>
<dbReference type="SUPFAM" id="SSF53623">
    <property type="entry name" value="MurD-like peptide ligases, catalytic domain"/>
    <property type="match status" value="1"/>
</dbReference>
<dbReference type="GO" id="GO:0005524">
    <property type="term" value="F:ATP binding"/>
    <property type="evidence" value="ECO:0007669"/>
    <property type="project" value="UniProtKB-UniRule"/>
</dbReference>
<keyword evidence="7 8" id="KW-0573">Peptidoglycan synthesis</keyword>
<keyword evidence="4 7" id="KW-0436">Ligase</keyword>
<keyword evidence="7 8" id="KW-0132">Cell division</keyword>
<comment type="function">
    <text evidence="7 8">Cell wall formation. Catalyzes the addition of glutamate to the nucleotide precursor UDP-N-acetylmuramoyl-L-alanine (UMA).</text>
</comment>
<dbReference type="InterPro" id="IPR036565">
    <property type="entry name" value="Mur-like_cat_sf"/>
</dbReference>
<keyword evidence="7 8" id="KW-0133">Cell shape</keyword>
<evidence type="ECO:0000256" key="7">
    <source>
        <dbReference type="HAMAP-Rule" id="MF_00639"/>
    </source>
</evidence>
<proteinExistence type="inferred from homology"/>
<dbReference type="UniPathway" id="UPA00219"/>
<dbReference type="Pfam" id="PF08245">
    <property type="entry name" value="Mur_ligase_M"/>
    <property type="match status" value="1"/>
</dbReference>
<keyword evidence="7 8" id="KW-0131">Cell cycle</keyword>
<evidence type="ECO:0000313" key="12">
    <source>
        <dbReference type="Proteomes" id="UP000253383"/>
    </source>
</evidence>
<dbReference type="EMBL" id="QOWE01000015">
    <property type="protein sequence ID" value="RCR68021.1"/>
    <property type="molecule type" value="Genomic_DNA"/>
</dbReference>
<evidence type="ECO:0000259" key="9">
    <source>
        <dbReference type="Pfam" id="PF02875"/>
    </source>
</evidence>
<dbReference type="PANTHER" id="PTHR43692:SF1">
    <property type="entry name" value="UDP-N-ACETYLMURAMOYLALANINE--D-GLUTAMATE LIGASE"/>
    <property type="match status" value="1"/>
</dbReference>
<dbReference type="HAMAP" id="MF_00639">
    <property type="entry name" value="MurD"/>
    <property type="match status" value="1"/>
</dbReference>
<dbReference type="GO" id="GO:0009252">
    <property type="term" value="P:peptidoglycan biosynthetic process"/>
    <property type="evidence" value="ECO:0007669"/>
    <property type="project" value="UniProtKB-UniRule"/>
</dbReference>
<accession>A0A368JPC1</accession>
<evidence type="ECO:0000256" key="2">
    <source>
        <dbReference type="ARBA" id="ARBA00004752"/>
    </source>
</evidence>
<dbReference type="GO" id="GO:0008360">
    <property type="term" value="P:regulation of cell shape"/>
    <property type="evidence" value="ECO:0007669"/>
    <property type="project" value="UniProtKB-KW"/>
</dbReference>
<dbReference type="SUPFAM" id="SSF53244">
    <property type="entry name" value="MurD-like peptide ligases, peptide-binding domain"/>
    <property type="match status" value="1"/>
</dbReference>
<dbReference type="PANTHER" id="PTHR43692">
    <property type="entry name" value="UDP-N-ACETYLMURAMOYLALANINE--D-GLUTAMATE LIGASE"/>
    <property type="match status" value="1"/>
</dbReference>
<evidence type="ECO:0000313" key="11">
    <source>
        <dbReference type="EMBL" id="RCR68021.1"/>
    </source>
</evidence>
<evidence type="ECO:0000256" key="8">
    <source>
        <dbReference type="RuleBase" id="RU003664"/>
    </source>
</evidence>
<dbReference type="Gene3D" id="3.90.190.20">
    <property type="entry name" value="Mur ligase, C-terminal domain"/>
    <property type="match status" value="1"/>
</dbReference>
<organism evidence="11 12">
    <name type="scientific">Larkinella punicea</name>
    <dbReference type="NCBI Taxonomy" id="2315727"/>
    <lineage>
        <taxon>Bacteria</taxon>
        <taxon>Pseudomonadati</taxon>
        <taxon>Bacteroidota</taxon>
        <taxon>Cytophagia</taxon>
        <taxon>Cytophagales</taxon>
        <taxon>Spirosomataceae</taxon>
        <taxon>Larkinella</taxon>
    </lineage>
</organism>
<dbReference type="EC" id="6.3.2.9" evidence="7 8"/>
<name>A0A368JPC1_9BACT</name>
<evidence type="ECO:0000259" key="10">
    <source>
        <dbReference type="Pfam" id="PF08245"/>
    </source>
</evidence>
<comment type="subcellular location">
    <subcellularLocation>
        <location evidence="1 7 8">Cytoplasm</location>
    </subcellularLocation>
</comment>
<evidence type="ECO:0000256" key="3">
    <source>
        <dbReference type="ARBA" id="ARBA00022490"/>
    </source>
</evidence>
<dbReference type="NCBIfam" id="TIGR01087">
    <property type="entry name" value="murD"/>
    <property type="match status" value="1"/>
</dbReference>
<sequence length="452" mass="49770">MKGTRELMIVLGGGESGVGAALLAKAKGYTVFLSDKSLLQESYRQILQQEGIPFEEGQHTEETIFQADEVVKSPGIPEKAPIIQKLREKKIPVISEIELASRYTNAQLIGITGSNGKTTTTLLTHHLLKTAGFNVGLAGNIGESFAQQVLDHSFDYYVLELSSFQLDDMVQARMNVAILLNITPDHLDRYEYQFSKYVDSKFRILQNMTPDDTFIYYQESPVISEALPVKKPVPRLLPVSLVDAPKPGAYLKDGLLVIDNGSQSLEIPLADLPLKGQHNAINMLAATLAALAVGVKPDALREGLLTFQNAAHRLEPAGEIKGVQFINDSKATNVDSVYYALESITTPVVWIAGGLDKGNEYDQLEPLVRKKVKALICLGKDNRKLVSYFADRVPTLFETQDVNEAVAKGLELANPGDTVLLSPACASFDLFRNYEDRGNQFKEAVKRIMNDE</sequence>
<dbReference type="InterPro" id="IPR013221">
    <property type="entry name" value="Mur_ligase_cen"/>
</dbReference>
<dbReference type="InterPro" id="IPR036615">
    <property type="entry name" value="Mur_ligase_C_dom_sf"/>
</dbReference>
<gene>
    <name evidence="7 11" type="primary">murD</name>
    <name evidence="11" type="ORF">DUE52_18310</name>
</gene>
<keyword evidence="6 7" id="KW-0067">ATP-binding</keyword>
<dbReference type="GO" id="GO:0071555">
    <property type="term" value="P:cell wall organization"/>
    <property type="evidence" value="ECO:0007669"/>
    <property type="project" value="UniProtKB-KW"/>
</dbReference>
<dbReference type="SUPFAM" id="SSF51984">
    <property type="entry name" value="MurCD N-terminal domain"/>
    <property type="match status" value="1"/>
</dbReference>
<evidence type="ECO:0000256" key="5">
    <source>
        <dbReference type="ARBA" id="ARBA00022741"/>
    </source>
</evidence>
<feature type="domain" description="Mur ligase central" evidence="10">
    <location>
        <begin position="111"/>
        <end position="290"/>
    </location>
</feature>
<dbReference type="RefSeq" id="WP_114407486.1">
    <property type="nucleotide sequence ID" value="NZ_QOWE01000015.1"/>
</dbReference>
<comment type="similarity">
    <text evidence="7">Belongs to the MurCDEF family.</text>
</comment>
<comment type="caution">
    <text evidence="11">The sequence shown here is derived from an EMBL/GenBank/DDBJ whole genome shotgun (WGS) entry which is preliminary data.</text>
</comment>
<reference evidence="11 12" key="1">
    <citation type="submission" date="2018-07" db="EMBL/GenBank/DDBJ databases">
        <title>Genome analysis of Larkinella rosea.</title>
        <authorList>
            <person name="Zhou Z."/>
            <person name="Wang G."/>
        </authorList>
    </citation>
    <scope>NUCLEOTIDE SEQUENCE [LARGE SCALE GENOMIC DNA]</scope>
    <source>
        <strain evidence="12">zzj9</strain>
    </source>
</reference>
<comment type="catalytic activity">
    <reaction evidence="7 8">
        <text>UDP-N-acetyl-alpha-D-muramoyl-L-alanine + D-glutamate + ATP = UDP-N-acetyl-alpha-D-muramoyl-L-alanyl-D-glutamate + ADP + phosphate + H(+)</text>
        <dbReference type="Rhea" id="RHEA:16429"/>
        <dbReference type="ChEBI" id="CHEBI:15378"/>
        <dbReference type="ChEBI" id="CHEBI:29986"/>
        <dbReference type="ChEBI" id="CHEBI:30616"/>
        <dbReference type="ChEBI" id="CHEBI:43474"/>
        <dbReference type="ChEBI" id="CHEBI:83898"/>
        <dbReference type="ChEBI" id="CHEBI:83900"/>
        <dbReference type="ChEBI" id="CHEBI:456216"/>
        <dbReference type="EC" id="6.3.2.9"/>
    </reaction>
</comment>
<dbReference type="GO" id="GO:0008764">
    <property type="term" value="F:UDP-N-acetylmuramoylalanine-D-glutamate ligase activity"/>
    <property type="evidence" value="ECO:0007669"/>
    <property type="project" value="UniProtKB-UniRule"/>
</dbReference>
<protein>
    <recommendedName>
        <fullName evidence="7 8">UDP-N-acetylmuramoylalanine--D-glutamate ligase</fullName>
        <ecNumber evidence="7 8">6.3.2.9</ecNumber>
    </recommendedName>
    <alternativeName>
        <fullName evidence="7">D-glutamic acid-adding enzyme</fullName>
    </alternativeName>
    <alternativeName>
        <fullName evidence="7">UDP-N-acetylmuramoyl-L-alanyl-D-glutamate synthetase</fullName>
    </alternativeName>
</protein>
<dbReference type="GO" id="GO:0005737">
    <property type="term" value="C:cytoplasm"/>
    <property type="evidence" value="ECO:0007669"/>
    <property type="project" value="UniProtKB-SubCell"/>
</dbReference>
<dbReference type="InterPro" id="IPR005762">
    <property type="entry name" value="MurD"/>
</dbReference>
<evidence type="ECO:0000256" key="6">
    <source>
        <dbReference type="ARBA" id="ARBA00022840"/>
    </source>
</evidence>
<evidence type="ECO:0000256" key="4">
    <source>
        <dbReference type="ARBA" id="ARBA00022598"/>
    </source>
</evidence>
<dbReference type="Pfam" id="PF21799">
    <property type="entry name" value="MurD-like_N"/>
    <property type="match status" value="1"/>
</dbReference>
<dbReference type="Pfam" id="PF02875">
    <property type="entry name" value="Mur_ligase_C"/>
    <property type="match status" value="1"/>
</dbReference>
<dbReference type="InterPro" id="IPR004101">
    <property type="entry name" value="Mur_ligase_C"/>
</dbReference>
<feature type="binding site" evidence="7">
    <location>
        <begin position="113"/>
        <end position="119"/>
    </location>
    <ligand>
        <name>ATP</name>
        <dbReference type="ChEBI" id="CHEBI:30616"/>
    </ligand>
</feature>
<keyword evidence="12" id="KW-1185">Reference proteome</keyword>
<keyword evidence="5 7" id="KW-0547">Nucleotide-binding</keyword>
<dbReference type="OrthoDB" id="9809796at2"/>
<evidence type="ECO:0000256" key="1">
    <source>
        <dbReference type="ARBA" id="ARBA00004496"/>
    </source>
</evidence>